<evidence type="ECO:0000256" key="1">
    <source>
        <dbReference type="ARBA" id="ARBA00001933"/>
    </source>
</evidence>
<sequence length="398" mass="40694">MRYDRVCYDCGTRTTAPVARCECGEPLWLETDPGSFDWDDVVDAPGMWRYGPLLPVEPPGGLADAAGGTPLVHEPAVDEFAGARVHVKVEGENPTGSFKDRGSAFGLAALEAGAAGDVSAVGTVSHGNMAMSTAAFAAAADVPCVVMTPTDVPPARLDVIAQYDPTLLKVDGDYGRLYERTLERGLESGVCFLNSDVPLRVEGQKTTALEICEAFAPDVPDAIVMPVSSGGHASGVWKALRELQAAGTIDDLPRLYLVQAAACAPIAEADAAGADAVTPVEGGETVAYSIANADPPSGTRALRAARDTDGAVIAVDDDAIRTAQRVLATQAGLSVEAASATALAGVRKLVAEGVLESTDDVVAVATGTGLTEATAAGSTAATTIDIADLDDNLDAVGE</sequence>
<dbReference type="InterPro" id="IPR050147">
    <property type="entry name" value="Ser/Thr_Dehydratase"/>
</dbReference>
<evidence type="ECO:0000313" key="6">
    <source>
        <dbReference type="Proteomes" id="UP001595821"/>
    </source>
</evidence>
<dbReference type="PANTHER" id="PTHR48078">
    <property type="entry name" value="THREONINE DEHYDRATASE, MITOCHONDRIAL-RELATED"/>
    <property type="match status" value="1"/>
</dbReference>
<dbReference type="Pfam" id="PF00291">
    <property type="entry name" value="PALP"/>
    <property type="match status" value="1"/>
</dbReference>
<comment type="cofactor">
    <cofactor evidence="1">
        <name>pyridoxal 5'-phosphate</name>
        <dbReference type="ChEBI" id="CHEBI:597326"/>
    </cofactor>
</comment>
<dbReference type="PANTHER" id="PTHR48078:SF6">
    <property type="entry name" value="L-THREONINE DEHYDRATASE CATABOLIC TDCB"/>
    <property type="match status" value="1"/>
</dbReference>
<proteinExistence type="predicted"/>
<reference evidence="5 6" key="1">
    <citation type="journal article" date="2014" name="Int. J. Syst. Evol. Microbiol.">
        <title>Complete genome sequence of Corynebacterium casei LMG S-19264T (=DSM 44701T), isolated from a smear-ripened cheese.</title>
        <authorList>
            <consortium name="US DOE Joint Genome Institute (JGI-PGF)"/>
            <person name="Walter F."/>
            <person name="Albersmeier A."/>
            <person name="Kalinowski J."/>
            <person name="Ruckert C."/>
        </authorList>
    </citation>
    <scope>NUCLEOTIDE SEQUENCE [LARGE SCALE GENOMIC DNA]</scope>
    <source>
        <strain evidence="5 6">IBRC-M 10912</strain>
    </source>
</reference>
<evidence type="ECO:0000313" key="5">
    <source>
        <dbReference type="EMBL" id="MFC4249709.1"/>
    </source>
</evidence>
<comment type="caution">
    <text evidence="5">The sequence shown here is derived from an EMBL/GenBank/DDBJ whole genome shotgun (WGS) entry which is preliminary data.</text>
</comment>
<keyword evidence="2" id="KW-0663">Pyridoxal phosphate</keyword>
<evidence type="ECO:0000256" key="3">
    <source>
        <dbReference type="ARBA" id="ARBA00023239"/>
    </source>
</evidence>
<keyword evidence="3" id="KW-0456">Lyase</keyword>
<evidence type="ECO:0000259" key="4">
    <source>
        <dbReference type="Pfam" id="PF00291"/>
    </source>
</evidence>
<dbReference type="Proteomes" id="UP001595821">
    <property type="component" value="Unassembled WGS sequence"/>
</dbReference>
<organism evidence="5 6">
    <name type="scientific">Natribaculum luteum</name>
    <dbReference type="NCBI Taxonomy" id="1586232"/>
    <lineage>
        <taxon>Archaea</taxon>
        <taxon>Methanobacteriati</taxon>
        <taxon>Methanobacteriota</taxon>
        <taxon>Stenosarchaea group</taxon>
        <taxon>Halobacteria</taxon>
        <taxon>Halobacteriales</taxon>
        <taxon>Natrialbaceae</taxon>
        <taxon>Natribaculum</taxon>
    </lineage>
</organism>
<dbReference type="EMBL" id="JBHSDJ010000133">
    <property type="protein sequence ID" value="MFC4249709.1"/>
    <property type="molecule type" value="Genomic_DNA"/>
</dbReference>
<dbReference type="GeneID" id="71853298"/>
<dbReference type="AlphaFoldDB" id="A0ABD5P5W2"/>
<dbReference type="GO" id="GO:0016829">
    <property type="term" value="F:lyase activity"/>
    <property type="evidence" value="ECO:0007669"/>
    <property type="project" value="UniProtKB-KW"/>
</dbReference>
<gene>
    <name evidence="5" type="ORF">ACFOZ7_22705</name>
</gene>
<evidence type="ECO:0000256" key="2">
    <source>
        <dbReference type="ARBA" id="ARBA00022898"/>
    </source>
</evidence>
<dbReference type="Gene3D" id="3.40.50.1100">
    <property type="match status" value="2"/>
</dbReference>
<name>A0ABD5P5W2_9EURY</name>
<accession>A0ABD5P5W2</accession>
<feature type="domain" description="Tryptophan synthase beta chain-like PALP" evidence="4">
    <location>
        <begin position="64"/>
        <end position="367"/>
    </location>
</feature>
<dbReference type="InterPro" id="IPR036052">
    <property type="entry name" value="TrpB-like_PALP_sf"/>
</dbReference>
<dbReference type="RefSeq" id="WP_246973004.1">
    <property type="nucleotide sequence ID" value="NZ_CP095397.1"/>
</dbReference>
<dbReference type="InterPro" id="IPR001926">
    <property type="entry name" value="TrpB-like_PALP"/>
</dbReference>
<protein>
    <submittedName>
        <fullName evidence="5">Pyridoxal-phosphate dependent enzyme</fullName>
    </submittedName>
</protein>
<dbReference type="SUPFAM" id="SSF53686">
    <property type="entry name" value="Tryptophan synthase beta subunit-like PLP-dependent enzymes"/>
    <property type="match status" value="1"/>
</dbReference>